<dbReference type="RefSeq" id="WP_096805093.1">
    <property type="nucleotide sequence ID" value="NZ_CP022196.1"/>
</dbReference>
<proteinExistence type="predicted"/>
<keyword evidence="3" id="KW-1185">Reference proteome</keyword>
<feature type="domain" description="Aminoglycoside phosphotransferase" evidence="1">
    <location>
        <begin position="14"/>
        <end position="193"/>
    </location>
</feature>
<evidence type="ECO:0000313" key="3">
    <source>
        <dbReference type="Proteomes" id="UP000217935"/>
    </source>
</evidence>
<dbReference type="InterPro" id="IPR002575">
    <property type="entry name" value="Aminoglycoside_PTrfase"/>
</dbReference>
<dbReference type="Proteomes" id="UP000217935">
    <property type="component" value="Chromosome"/>
</dbReference>
<name>A0A291GA53_9RHOB</name>
<accession>A0A291GA53</accession>
<gene>
    <name evidence="2" type="ORF">CEW89_04745</name>
</gene>
<dbReference type="InterPro" id="IPR011009">
    <property type="entry name" value="Kinase-like_dom_sf"/>
</dbReference>
<evidence type="ECO:0000313" key="2">
    <source>
        <dbReference type="EMBL" id="ATG46934.1"/>
    </source>
</evidence>
<evidence type="ECO:0000259" key="1">
    <source>
        <dbReference type="Pfam" id="PF01636"/>
    </source>
</evidence>
<dbReference type="AlphaFoldDB" id="A0A291GA53"/>
<dbReference type="KEGG" id="ceh:CEW89_04745"/>
<dbReference type="SUPFAM" id="SSF56112">
    <property type="entry name" value="Protein kinase-like (PK-like)"/>
    <property type="match status" value="1"/>
</dbReference>
<reference evidence="2 3" key="1">
    <citation type="submission" date="2017-06" db="EMBL/GenBank/DDBJ databases">
        <title>Celeribacter sp. TSPH2 complete genome sequence.</title>
        <authorList>
            <person name="Woo J.-H."/>
            <person name="Kim H.-S."/>
        </authorList>
    </citation>
    <scope>NUCLEOTIDE SEQUENCE [LARGE SCALE GENOMIC DNA]</scope>
    <source>
        <strain evidence="2 3">TSPH2</strain>
    </source>
</reference>
<dbReference type="EMBL" id="CP022196">
    <property type="protein sequence ID" value="ATG46934.1"/>
    <property type="molecule type" value="Genomic_DNA"/>
</dbReference>
<organism evidence="2 3">
    <name type="scientific">Celeribacter ethanolicus</name>
    <dbReference type="NCBI Taxonomy" id="1758178"/>
    <lineage>
        <taxon>Bacteria</taxon>
        <taxon>Pseudomonadati</taxon>
        <taxon>Pseudomonadota</taxon>
        <taxon>Alphaproteobacteria</taxon>
        <taxon>Rhodobacterales</taxon>
        <taxon>Roseobacteraceae</taxon>
        <taxon>Celeribacter</taxon>
    </lineage>
</organism>
<dbReference type="STRING" id="1758178.GCA_001550095_02791"/>
<dbReference type="Gene3D" id="3.90.1200.10">
    <property type="match status" value="1"/>
</dbReference>
<dbReference type="Pfam" id="PF01636">
    <property type="entry name" value="APH"/>
    <property type="match status" value="1"/>
</dbReference>
<protein>
    <recommendedName>
        <fullName evidence="1">Aminoglycoside phosphotransferase domain-containing protein</fullName>
    </recommendedName>
</protein>
<dbReference type="OrthoDB" id="7326703at2"/>
<sequence length="237" mass="26023">MLPPIHLWGISAPLEPLGGGHRNAVFRTSELAQDLVFKSTRRTEAQLRWLAPVHAAAETAGFVTPRLIPDRTGRLNADGWTCEPFIEGRPFQPENLPQIAERVDAFHMATANLSQRPEFCSSCELLTETTGGDVDLTALPADLMALCRTAWQALGSETGVIHGDLTAGNLIHTTQGPALIDWDEARVDHRAYDRLRTRPETATAAEKTAALAWEVAASWQIEPDHAQLVARILRARV</sequence>